<dbReference type="Proteomes" id="UP001060215">
    <property type="component" value="Chromosome 11"/>
</dbReference>
<evidence type="ECO:0000313" key="1">
    <source>
        <dbReference type="EMBL" id="KAI7983222.1"/>
    </source>
</evidence>
<protein>
    <submittedName>
        <fullName evidence="1">Uncharacterized protein</fullName>
    </submittedName>
</protein>
<sequence>MGRHFKRRLRRRRPRGQEVATLKVKAPRNNRIGNIYYYGFALNFSYFV</sequence>
<reference evidence="1 2" key="1">
    <citation type="journal article" date="2022" name="Plant J.">
        <title>Chromosome-level genome of Camellia lanceoleosa provides a valuable resource for understanding genome evolution and self-incompatibility.</title>
        <authorList>
            <person name="Gong W."/>
            <person name="Xiao S."/>
            <person name="Wang L."/>
            <person name="Liao Z."/>
            <person name="Chang Y."/>
            <person name="Mo W."/>
            <person name="Hu G."/>
            <person name="Li W."/>
            <person name="Zhao G."/>
            <person name="Zhu H."/>
            <person name="Hu X."/>
            <person name="Ji K."/>
            <person name="Xiang X."/>
            <person name="Song Q."/>
            <person name="Yuan D."/>
            <person name="Jin S."/>
            <person name="Zhang L."/>
        </authorList>
    </citation>
    <scope>NUCLEOTIDE SEQUENCE [LARGE SCALE GENOMIC DNA]</scope>
    <source>
        <strain evidence="1">SQ_2022a</strain>
    </source>
</reference>
<gene>
    <name evidence="1" type="ORF">LOK49_LG15G00946</name>
</gene>
<dbReference type="EMBL" id="CM045768">
    <property type="protein sequence ID" value="KAI7983222.1"/>
    <property type="molecule type" value="Genomic_DNA"/>
</dbReference>
<organism evidence="1 2">
    <name type="scientific">Camellia lanceoleosa</name>
    <dbReference type="NCBI Taxonomy" id="1840588"/>
    <lineage>
        <taxon>Eukaryota</taxon>
        <taxon>Viridiplantae</taxon>
        <taxon>Streptophyta</taxon>
        <taxon>Embryophyta</taxon>
        <taxon>Tracheophyta</taxon>
        <taxon>Spermatophyta</taxon>
        <taxon>Magnoliopsida</taxon>
        <taxon>eudicotyledons</taxon>
        <taxon>Gunneridae</taxon>
        <taxon>Pentapetalae</taxon>
        <taxon>asterids</taxon>
        <taxon>Ericales</taxon>
        <taxon>Theaceae</taxon>
        <taxon>Camellia</taxon>
    </lineage>
</organism>
<name>A0ACC0F579_9ERIC</name>
<comment type="caution">
    <text evidence="1">The sequence shown here is derived from an EMBL/GenBank/DDBJ whole genome shotgun (WGS) entry which is preliminary data.</text>
</comment>
<keyword evidence="2" id="KW-1185">Reference proteome</keyword>
<accession>A0ACC0F579</accession>
<evidence type="ECO:0000313" key="2">
    <source>
        <dbReference type="Proteomes" id="UP001060215"/>
    </source>
</evidence>
<proteinExistence type="predicted"/>